<dbReference type="Pfam" id="PF00006">
    <property type="entry name" value="ATP-synt_ab"/>
    <property type="match status" value="1"/>
</dbReference>
<reference evidence="3" key="1">
    <citation type="journal article" date="2011" name="PLoS Biol.">
        <title>Gene gain and loss during evolution of obligate parasitism in the white rust pathogen of Arabidopsis thaliana.</title>
        <authorList>
            <person name="Kemen E."/>
            <person name="Gardiner A."/>
            <person name="Schultz-Larsen T."/>
            <person name="Kemen A.C."/>
            <person name="Balmuth A.L."/>
            <person name="Robert-Seilaniantz A."/>
            <person name="Bailey K."/>
            <person name="Holub E."/>
            <person name="Studholme D.J."/>
            <person name="Maclean D."/>
            <person name="Jones J.D."/>
        </authorList>
    </citation>
    <scope>NUCLEOTIDE SEQUENCE</scope>
</reference>
<evidence type="ECO:0000313" key="3">
    <source>
        <dbReference type="EMBL" id="CCA23846.1"/>
    </source>
</evidence>
<dbReference type="GO" id="GO:0005524">
    <property type="term" value="F:ATP binding"/>
    <property type="evidence" value="ECO:0007669"/>
    <property type="project" value="InterPro"/>
</dbReference>
<dbReference type="PANTHER" id="PTHR48082:SF2">
    <property type="entry name" value="ATP SYNTHASE SUBUNIT ALPHA, MITOCHONDRIAL"/>
    <property type="match status" value="1"/>
</dbReference>
<comment type="similarity">
    <text evidence="1">Belongs to the ATPase alpha/beta chains family.</text>
</comment>
<dbReference type="GO" id="GO:0043531">
    <property type="term" value="F:ADP binding"/>
    <property type="evidence" value="ECO:0007669"/>
    <property type="project" value="TreeGrafter"/>
</dbReference>
<dbReference type="EMBL" id="FR824254">
    <property type="protein sequence ID" value="CCA23846.1"/>
    <property type="molecule type" value="Genomic_DNA"/>
</dbReference>
<dbReference type="HOGENOM" id="CLU_027309_0_0_1"/>
<accession>F0WR85</accession>
<proteinExistence type="inferred from homology"/>
<reference evidence="3" key="2">
    <citation type="submission" date="2011-02" db="EMBL/GenBank/DDBJ databases">
        <authorList>
            <person name="MacLean D."/>
        </authorList>
    </citation>
    <scope>NUCLEOTIDE SEQUENCE</scope>
</reference>
<dbReference type="GO" id="GO:0046933">
    <property type="term" value="F:proton-transporting ATP synthase activity, rotational mechanism"/>
    <property type="evidence" value="ECO:0007669"/>
    <property type="project" value="InterPro"/>
</dbReference>
<protein>
    <submittedName>
        <fullName evidence="3">H or Na translocating Ftype putative</fullName>
    </submittedName>
</protein>
<feature type="domain" description="ATPase F1/V1/A1 complex alpha/beta subunit nucleotide-binding" evidence="2">
    <location>
        <begin position="238"/>
        <end position="410"/>
    </location>
</feature>
<organism evidence="3">
    <name type="scientific">Albugo laibachii Nc14</name>
    <dbReference type="NCBI Taxonomy" id="890382"/>
    <lineage>
        <taxon>Eukaryota</taxon>
        <taxon>Sar</taxon>
        <taxon>Stramenopiles</taxon>
        <taxon>Oomycota</taxon>
        <taxon>Peronosporomycetes</taxon>
        <taxon>Albuginales</taxon>
        <taxon>Albuginaceae</taxon>
        <taxon>Albugo</taxon>
    </lineage>
</organism>
<dbReference type="AlphaFoldDB" id="F0WR85"/>
<dbReference type="Gene3D" id="3.40.50.300">
    <property type="entry name" value="P-loop containing nucleotide triphosphate hydrolases"/>
    <property type="match status" value="1"/>
</dbReference>
<dbReference type="InterPro" id="IPR027417">
    <property type="entry name" value="P-loop_NTPase"/>
</dbReference>
<dbReference type="InterPro" id="IPR000194">
    <property type="entry name" value="ATPase_F1/V1/A1_a/bsu_nucl-bd"/>
</dbReference>
<evidence type="ECO:0000259" key="2">
    <source>
        <dbReference type="Pfam" id="PF00006"/>
    </source>
</evidence>
<gene>
    <name evidence="3" type="primary">AlNc14C209G8892</name>
    <name evidence="3" type="ORF">ALNC14_099900</name>
</gene>
<dbReference type="InterPro" id="IPR005294">
    <property type="entry name" value="ATP_synth_F1_asu"/>
</dbReference>
<sequence length="578" mass="64701">MRPNCFHRIESVCGAWRSSKSTRPPALLASKRFFVKDASIERTNFLTQQLLDRIQSDQNDSEEAITNEAEGDFASAWKSRQTPNSSKQMSFTLRCSGTIVDVRECVAIVSGLRDACVGSLVAIISDLNEKSKIDWYGVVLYMEKRSAHIALIPSPPESNDTKSVPVSIGMQAQVVSGRLALDPTKHQSFHYVRDLITISKDSDNENSLSASLPFLMGSKCVPKFMSRRPLQTPFRTDIVAIDCFQPLALGHRIGVFGPLHSGKSELMLEIIINHINGSRARNLPPPHFVYVCIGQSAHRLRRISQALQTANVSKHATVVATSNYDALVLQYLTPFVGCVIAERHDSPQTVIVYDDLATHSTIAEQLIRLIMLPGPALNMFDGLAMLMERSGQFPEERSMTTFALAKTEGETAEMHERLRSLVDDTVSVPNDVTLPGKSIRGVPFQCKGLWRWNHRLRARMNRVARKAANMEEARQLGIEHDTSYVVEYQQLVKEFFAEKVVMQRERILLGVLFLAVVDMDRLPSPFHLASFLDKTTTKLIHSKDLGQQLEIALTAGDWPTTFDGLLIAFLHQQMSENE</sequence>
<evidence type="ECO:0000256" key="1">
    <source>
        <dbReference type="ARBA" id="ARBA00008936"/>
    </source>
</evidence>
<dbReference type="PANTHER" id="PTHR48082">
    <property type="entry name" value="ATP SYNTHASE SUBUNIT ALPHA, MITOCHONDRIAL"/>
    <property type="match status" value="1"/>
</dbReference>
<dbReference type="GO" id="GO:0045259">
    <property type="term" value="C:proton-transporting ATP synthase complex"/>
    <property type="evidence" value="ECO:0007669"/>
    <property type="project" value="InterPro"/>
</dbReference>
<dbReference type="SUPFAM" id="SSF52540">
    <property type="entry name" value="P-loop containing nucleoside triphosphate hydrolases"/>
    <property type="match status" value="1"/>
</dbReference>
<name>F0WR85_9STRA</name>